<gene>
    <name evidence="2" type="ORF">MYAER_2129</name>
</gene>
<protein>
    <submittedName>
        <fullName evidence="2">Glycosyl transferase, group 2 family protein</fullName>
    </submittedName>
</protein>
<dbReference type="PATRIC" id="fig|1641812.3.peg.2200"/>
<evidence type="ECO:0000259" key="1">
    <source>
        <dbReference type="Pfam" id="PF00535"/>
    </source>
</evidence>
<organism evidence="2 3">
    <name type="scientific">Microcystis aeruginosa NIES-2549</name>
    <dbReference type="NCBI Taxonomy" id="1641812"/>
    <lineage>
        <taxon>Bacteria</taxon>
        <taxon>Bacillati</taxon>
        <taxon>Cyanobacteriota</taxon>
        <taxon>Cyanophyceae</taxon>
        <taxon>Oscillatoriophycideae</taxon>
        <taxon>Chroococcales</taxon>
        <taxon>Microcystaceae</taxon>
        <taxon>Microcystis</taxon>
    </lineage>
</organism>
<evidence type="ECO:0000313" key="3">
    <source>
        <dbReference type="Proteomes" id="UP000034103"/>
    </source>
</evidence>
<reference evidence="2 3" key="1">
    <citation type="journal article" date="2015" name="Genome Announc.">
        <title>Complete Genome Sequence of Microcystis aeruginosa NIES-2549, a Bloom-Forming Cyanobacterium from Lake Kasumigaura, Japan.</title>
        <authorList>
            <person name="Yamaguchi H."/>
            <person name="Suzuki S."/>
            <person name="Tanabe Y."/>
            <person name="Osana Y."/>
            <person name="Shimura Y."/>
            <person name="Ishida K."/>
            <person name="Kawachi M."/>
        </authorList>
    </citation>
    <scope>NUCLEOTIDE SEQUENCE [LARGE SCALE GENOMIC DNA]</scope>
    <source>
        <strain evidence="2 3">NIES-2549</strain>
    </source>
</reference>
<dbReference type="GO" id="GO:0016740">
    <property type="term" value="F:transferase activity"/>
    <property type="evidence" value="ECO:0007669"/>
    <property type="project" value="UniProtKB-KW"/>
</dbReference>
<keyword evidence="2" id="KW-0808">Transferase</keyword>
<dbReference type="RefSeq" id="WP_046662038.1">
    <property type="nucleotide sequence ID" value="NZ_CP011304.1"/>
</dbReference>
<dbReference type="EMBL" id="CP011304">
    <property type="protein sequence ID" value="AKE64477.1"/>
    <property type="molecule type" value="Genomic_DNA"/>
</dbReference>
<dbReference type="InterPro" id="IPR001173">
    <property type="entry name" value="Glyco_trans_2-like"/>
</dbReference>
<dbReference type="PANTHER" id="PTHR43179:SF10">
    <property type="entry name" value="GLYCOSYL TRANSFERASE"/>
    <property type="match status" value="1"/>
</dbReference>
<dbReference type="Gene3D" id="3.90.550.10">
    <property type="entry name" value="Spore Coat Polysaccharide Biosynthesis Protein SpsA, Chain A"/>
    <property type="match status" value="1"/>
</dbReference>
<dbReference type="Pfam" id="PF00535">
    <property type="entry name" value="Glycos_transf_2"/>
    <property type="match status" value="1"/>
</dbReference>
<dbReference type="InterPro" id="IPR029044">
    <property type="entry name" value="Nucleotide-diphossugar_trans"/>
</dbReference>
<dbReference type="AlphaFoldDB" id="A0A0F6U4U1"/>
<dbReference type="SUPFAM" id="SSF53448">
    <property type="entry name" value="Nucleotide-diphospho-sugar transferases"/>
    <property type="match status" value="1"/>
</dbReference>
<name>A0A0F6U4U1_MICAE</name>
<feature type="domain" description="Glycosyltransferase 2-like" evidence="1">
    <location>
        <begin position="10"/>
        <end position="191"/>
    </location>
</feature>
<evidence type="ECO:0000313" key="2">
    <source>
        <dbReference type="EMBL" id="AKE64477.1"/>
    </source>
</evidence>
<proteinExistence type="predicted"/>
<dbReference type="HOGENOM" id="CLU_023845_0_4_3"/>
<dbReference type="PANTHER" id="PTHR43179">
    <property type="entry name" value="RHAMNOSYLTRANSFERASE WBBL"/>
    <property type="match status" value="1"/>
</dbReference>
<accession>A0A0F6U4U1</accession>
<dbReference type="Proteomes" id="UP000034103">
    <property type="component" value="Chromosome"/>
</dbReference>
<sequence>MKLSASLVLYKNDPEIVIQAIKSLFSTPIEINLSVVDNSPTDEFKKIFDNFQGYDIDYYFNNGNNVGFGQGHNLAITGAKNYDYHLVINPDVYFDNNVITELIHYLDKHQDVGLITPKISYPNGDIQYLCKRQPTVLTLFIRRFIPKKMQFLFKKRLDWYEMRDISYNQIIEVPIISGCFMLFNRKYLDDIGYFDKNMFMYFEDYDLTLRMSKKYKTILYPHVNIYHHWARGAHNSTKLAIVFAQSAVYFFNKHGWKFY</sequence>